<dbReference type="InterPro" id="IPR022409">
    <property type="entry name" value="PKD/Chitinase_dom"/>
</dbReference>
<dbReference type="HOGENOM" id="CLU_015448_0_0_2"/>
<keyword evidence="2" id="KW-0614">Plasmid</keyword>
<dbReference type="PANTHER" id="PTHR42754:SF1">
    <property type="entry name" value="LIPOPROTEIN"/>
    <property type="match status" value="1"/>
</dbReference>
<geneLocation type="plasmid" evidence="2 3">
    <name>pMETHO01</name>
</geneLocation>
<proteinExistence type="predicted"/>
<keyword evidence="3" id="KW-1185">Reference proteome</keyword>
<dbReference type="InterPro" id="IPR013783">
    <property type="entry name" value="Ig-like_fold"/>
</dbReference>
<dbReference type="PANTHER" id="PTHR42754">
    <property type="entry name" value="ENDOGLUCANASE"/>
    <property type="match status" value="1"/>
</dbReference>
<dbReference type="KEGG" id="mhz:Metho_2603"/>
<dbReference type="RefSeq" id="WP_015313872.1">
    <property type="nucleotide sequence ID" value="NC_019972.1"/>
</dbReference>
<gene>
    <name evidence="2" type="ordered locus">Metho_2603</name>
</gene>
<dbReference type="SMART" id="SM00089">
    <property type="entry name" value="PKD"/>
    <property type="match status" value="1"/>
</dbReference>
<feature type="domain" description="PKD" evidence="1">
    <location>
        <begin position="612"/>
        <end position="696"/>
    </location>
</feature>
<dbReference type="Proteomes" id="UP000010866">
    <property type="component" value="Plasmid pMETHO01"/>
</dbReference>
<dbReference type="InterPro" id="IPR000601">
    <property type="entry name" value="PKD_dom"/>
</dbReference>
<dbReference type="Pfam" id="PF18911">
    <property type="entry name" value="PKD_4"/>
    <property type="match status" value="1"/>
</dbReference>
<accession>L0L1C6</accession>
<dbReference type="Gene3D" id="2.60.40.10">
    <property type="entry name" value="Immunoglobulins"/>
    <property type="match status" value="1"/>
</dbReference>
<dbReference type="InterPro" id="IPR010671">
    <property type="entry name" value="Disaggr-rel_dom"/>
</dbReference>
<dbReference type="InterPro" id="IPR035986">
    <property type="entry name" value="PKD_dom_sf"/>
</dbReference>
<organism evidence="2 3">
    <name type="scientific">Methanomethylovorans hollandica (strain DSM 15978 / NBRC 107637 / DMS1)</name>
    <dbReference type="NCBI Taxonomy" id="867904"/>
    <lineage>
        <taxon>Archaea</taxon>
        <taxon>Methanobacteriati</taxon>
        <taxon>Methanobacteriota</taxon>
        <taxon>Stenosarchaea group</taxon>
        <taxon>Methanomicrobia</taxon>
        <taxon>Methanosarcinales</taxon>
        <taxon>Methanosarcinaceae</taxon>
        <taxon>Methanomethylovorans</taxon>
    </lineage>
</organism>
<protein>
    <submittedName>
        <fullName evidence="2">PDK repeat-containing protein</fullName>
    </submittedName>
</protein>
<sequence length="890" mass="96481" precursor="true">MSNYTNNFSINSVKSSKIAILVAALVIFAVMPALVQAAVPAEQWNKTFGGILDDSANSVQKTSDGGYIIAGTTSSYGAGGFDAWLIKVDSSGNQIWNKTFGGTLDDKANSVQKTSDEGYIIAGTTSSYGAGGSDAWLIKVDSSGNQSWNKTFGGTLDDSANSVQKTADGGYIIAATNSSYDSIMGAAWLIKVDSNGNQQWNNTFFKTDDSNTDYQASSVSQTSEGGYIIAGWVEMPAANDNFWLSKVDSSGNQIWSKTYNGFAGGYDQAHSVQQTSEGGYILAGVAGGDMGDPDAAWLVKTDSNGNITWDKRFGGGNETDVSGCAYSVQLTGDGGYIIAGTTRSYGAGSEDNAWLIKVDSNGNQQWNKTFGETLDDSANSVQQTSDGGYIIAGETMSYGAGSEDAWLIKVAPDISTISSMTPTHDNRLRQSSPNTVLSSTAYLDIGKSAYRCRDVMLFDLSMYNNTTISKATLSLYWYYPAGATRTSDTVVEVYRPMQWDPQYVTWNSRMSGTPWDTAGGNWFDKNGVDQGTTPYASVTFPASVVPDNRYYEFDVTELVQEYVSGDYDNTGFFLKAKTESSNYIAFYSSDWSNADQRPKLTITTTSVTVDNPPVAEAGPNQIATTGSVVTFNGSASTDDKGIVSYSWDFDAADGITTEATEVMVTKTYATAGNYTVTLTVTDNGGQNDSDTMQAVVGSQVTTIAYTPEYDNRLRQSSPNTVLSSTDYLDIGKSAYRCRDVMLFDLSMYNNTTISKATLSLYWYYPAGATRTSDTVVEVYRPMQWDPQYVTWNSRMSGTPWDTAGGNWFDKNGVDQGTTPYASVTFPASVVPDNRYYEFDVTELVQEYVSGDYDNTGFFLKAKAEGGNYIAFYSSEWPNVDQRPKLTITSS</sequence>
<dbReference type="OrthoDB" id="98274at2157"/>
<dbReference type="AlphaFoldDB" id="L0L1C6"/>
<dbReference type="SUPFAM" id="SSF49299">
    <property type="entry name" value="PKD domain"/>
    <property type="match status" value="1"/>
</dbReference>
<dbReference type="GeneID" id="14401565"/>
<name>L0L1C6_METHD</name>
<evidence type="ECO:0000313" key="2">
    <source>
        <dbReference type="EMBL" id="AGB50740.1"/>
    </source>
</evidence>
<evidence type="ECO:0000259" key="1">
    <source>
        <dbReference type="PROSITE" id="PS50093"/>
    </source>
</evidence>
<dbReference type="NCBIfam" id="NF033679">
    <property type="entry name" value="DNRLRE_dom"/>
    <property type="match status" value="2"/>
</dbReference>
<dbReference type="Pfam" id="PF06848">
    <property type="entry name" value="Disaggr_repeat"/>
    <property type="match status" value="2"/>
</dbReference>
<reference evidence="3" key="1">
    <citation type="submission" date="2012-02" db="EMBL/GenBank/DDBJ databases">
        <title>Complete sequence of plasmid of Methanomethylovorans hollandica DSM 15978.</title>
        <authorList>
            <person name="Lucas S."/>
            <person name="Copeland A."/>
            <person name="Lapidus A."/>
            <person name="Glavina del Rio T."/>
            <person name="Dalin E."/>
            <person name="Tice H."/>
            <person name="Bruce D."/>
            <person name="Goodwin L."/>
            <person name="Pitluck S."/>
            <person name="Peters L."/>
            <person name="Mikhailova N."/>
            <person name="Held B."/>
            <person name="Kyrpides N."/>
            <person name="Mavromatis K."/>
            <person name="Ivanova N."/>
            <person name="Brettin T."/>
            <person name="Detter J.C."/>
            <person name="Han C."/>
            <person name="Larimer F."/>
            <person name="Land M."/>
            <person name="Hauser L."/>
            <person name="Markowitz V."/>
            <person name="Cheng J.-F."/>
            <person name="Hugenholtz P."/>
            <person name="Woyke T."/>
            <person name="Wu D."/>
            <person name="Spring S."/>
            <person name="Schroeder M."/>
            <person name="Brambilla E."/>
            <person name="Klenk H.-P."/>
            <person name="Eisen J.A."/>
        </authorList>
    </citation>
    <scope>NUCLEOTIDE SEQUENCE [LARGE SCALE GENOMIC DNA]</scope>
    <source>
        <strain evidence="3">DSM 15978 / NBRC 107637 / DMS1</strain>
        <plasmid evidence="3">Plasmid pMETHO01</plasmid>
    </source>
</reference>
<dbReference type="PROSITE" id="PS50093">
    <property type="entry name" value="PKD"/>
    <property type="match status" value="1"/>
</dbReference>
<dbReference type="CDD" id="cd00146">
    <property type="entry name" value="PKD"/>
    <property type="match status" value="1"/>
</dbReference>
<evidence type="ECO:0000313" key="3">
    <source>
        <dbReference type="Proteomes" id="UP000010866"/>
    </source>
</evidence>
<dbReference type="EMBL" id="CP003363">
    <property type="protein sequence ID" value="AGB50740.1"/>
    <property type="molecule type" value="Genomic_DNA"/>
</dbReference>